<dbReference type="GO" id="GO:0016787">
    <property type="term" value="F:hydrolase activity"/>
    <property type="evidence" value="ECO:0007669"/>
    <property type="project" value="UniProtKB-KW"/>
</dbReference>
<sequence>MSNELLAHVKETENGRENHYLKDHLDGTARLAKEFASVFGLQKLADIVGKVHDFGKASQAFQDKINPEIHVNPHVDHSTAGAQFLKDRYDAFGILLAYIVAGHHGGLPNGKDDSESSLAKRLKKPVKEYRSKIPPVALPEKILPQDFITSKGITKHDYFSLHFLTRMLYSVLTDADFLDTETFMTPENSAARQHAITLSDLLPKLERKLANFQADTPVNHKRANILKWCRDAAQQSPGLFSLTVPTGGGKTLSSMAFALDHALKYNLRRIIYVIPYTSIITQNADVFRQIFGEEAVLEHHSNLDPKQVTAKNRLASQNWDAPIIVTTNVQFFESFYGNRSTACRKLHNVADSVIIFDEAQMLPPELLKPSLAVIRELTRNYGCTAILCTATQPTLSDPTILKNEALEQVREIIPNPEQLYEEFRRVCVTVIDGQQTCDTLGESLSSHEQVLAIVSTRKDARLIYEQLCKELTERYPAKNPIEECFHLSTMMCPAHRTVTLNTIRARLAGKLPCRVVSTQLIEAGVDVDFPIVWRAIAGLDSIAQAAGRCNREGKLERGQVVVFHGENKPPVGHLRQAAESGERILKDHHDDPLRLGAVTRYFEDFFWKQQNAHQMDQKKIMQLCSSRPDEIPFREIAQAFKMIDEPTRPILVPYGKEGKRVIEELKQCQFHATYPGYVNRELRKRLQQYTVNLYERIFQEISGELFDVFGDGQFCVLLNMDIYDEAVGLKPENPTFMNFESSYI</sequence>
<dbReference type="NCBIfam" id="TIGR01587">
    <property type="entry name" value="cas3_core"/>
    <property type="match status" value="1"/>
</dbReference>
<evidence type="ECO:0000256" key="8">
    <source>
        <dbReference type="ARBA" id="ARBA00022840"/>
    </source>
</evidence>
<keyword evidence="4" id="KW-0479">Metal-binding</keyword>
<comment type="similarity">
    <text evidence="2">In the central section; belongs to the CRISPR-associated helicase Cas3 family.</text>
</comment>
<dbReference type="EMBL" id="DF820459">
    <property type="protein sequence ID" value="GAK53081.1"/>
    <property type="molecule type" value="Genomic_DNA"/>
</dbReference>
<protein>
    <submittedName>
        <fullName evidence="12">CRISPR-associated helicase Cas3</fullName>
    </submittedName>
</protein>
<feature type="domain" description="HD Cas3-type" evidence="11">
    <location>
        <begin position="14"/>
        <end position="178"/>
    </location>
</feature>
<dbReference type="Pfam" id="PF18019">
    <property type="entry name" value="Cas3_HD"/>
    <property type="match status" value="1"/>
</dbReference>
<dbReference type="SUPFAM" id="SSF109604">
    <property type="entry name" value="HD-domain/PDEase-like"/>
    <property type="match status" value="1"/>
</dbReference>
<keyword evidence="7" id="KW-0347">Helicase</keyword>
<keyword evidence="13" id="KW-1185">Reference proteome</keyword>
<dbReference type="Gene3D" id="1.10.3210.30">
    <property type="match status" value="1"/>
</dbReference>
<reference evidence="12" key="1">
    <citation type="journal article" date="2015" name="PeerJ">
        <title>First genomic representation of candidate bacterial phylum KSB3 points to enhanced environmental sensing as a trigger of wastewater bulking.</title>
        <authorList>
            <person name="Sekiguchi Y."/>
            <person name="Ohashi A."/>
            <person name="Parks D.H."/>
            <person name="Yamauchi T."/>
            <person name="Tyson G.W."/>
            <person name="Hugenholtz P."/>
        </authorList>
    </citation>
    <scope>NUCLEOTIDE SEQUENCE [LARGE SCALE GENOMIC DNA]</scope>
</reference>
<dbReference type="GO" id="GO:0003676">
    <property type="term" value="F:nucleic acid binding"/>
    <property type="evidence" value="ECO:0007669"/>
    <property type="project" value="InterPro"/>
</dbReference>
<evidence type="ECO:0000256" key="5">
    <source>
        <dbReference type="ARBA" id="ARBA00022741"/>
    </source>
</evidence>
<dbReference type="Gene3D" id="3.40.50.300">
    <property type="entry name" value="P-loop containing nucleotide triphosphate hydrolases"/>
    <property type="match status" value="2"/>
</dbReference>
<dbReference type="SUPFAM" id="SSF52540">
    <property type="entry name" value="P-loop containing nucleoside triphosphate hydrolases"/>
    <property type="match status" value="1"/>
</dbReference>
<organism evidence="12">
    <name type="scientific">Candidatus Moduliflexus flocculans</name>
    <dbReference type="NCBI Taxonomy" id="1499966"/>
    <lineage>
        <taxon>Bacteria</taxon>
        <taxon>Candidatus Moduliflexota</taxon>
        <taxon>Candidatus Moduliflexia</taxon>
        <taxon>Candidatus Moduliflexales</taxon>
        <taxon>Candidatus Moduliflexaceae</taxon>
    </lineage>
</organism>
<dbReference type="GO" id="GO:0004518">
    <property type="term" value="F:nuclease activity"/>
    <property type="evidence" value="ECO:0007669"/>
    <property type="project" value="UniProtKB-KW"/>
</dbReference>
<evidence type="ECO:0000259" key="11">
    <source>
        <dbReference type="PROSITE" id="PS51643"/>
    </source>
</evidence>
<keyword evidence="9" id="KW-0051">Antiviral defense</keyword>
<keyword evidence="8" id="KW-0067">ATP-binding</keyword>
<dbReference type="STRING" id="1499966.U14_04340"/>
<evidence type="ECO:0000256" key="2">
    <source>
        <dbReference type="ARBA" id="ARBA00009046"/>
    </source>
</evidence>
<dbReference type="Pfam" id="PF00270">
    <property type="entry name" value="DEAD"/>
    <property type="match status" value="1"/>
</dbReference>
<dbReference type="InterPro" id="IPR014001">
    <property type="entry name" value="Helicase_ATP-bd"/>
</dbReference>
<dbReference type="CDD" id="cd17930">
    <property type="entry name" value="DEXHc_cas3"/>
    <property type="match status" value="1"/>
</dbReference>
<dbReference type="InterPro" id="IPR011545">
    <property type="entry name" value="DEAD/DEAH_box_helicase_dom"/>
</dbReference>
<dbReference type="GO" id="GO:0004386">
    <property type="term" value="F:helicase activity"/>
    <property type="evidence" value="ECO:0007669"/>
    <property type="project" value="UniProtKB-KW"/>
</dbReference>
<dbReference type="Pfam" id="PF22590">
    <property type="entry name" value="Cas3-like_C_2"/>
    <property type="match status" value="1"/>
</dbReference>
<evidence type="ECO:0000256" key="7">
    <source>
        <dbReference type="ARBA" id="ARBA00022806"/>
    </source>
</evidence>
<keyword evidence="5" id="KW-0547">Nucleotide-binding</keyword>
<dbReference type="GO" id="GO:0046872">
    <property type="term" value="F:metal ion binding"/>
    <property type="evidence" value="ECO:0007669"/>
    <property type="project" value="UniProtKB-KW"/>
</dbReference>
<feature type="domain" description="Helicase ATP-binding" evidence="10">
    <location>
        <begin position="231"/>
        <end position="410"/>
    </location>
</feature>
<dbReference type="NCBIfam" id="TIGR01596">
    <property type="entry name" value="cas3_HD"/>
    <property type="match status" value="1"/>
</dbReference>
<dbReference type="CDD" id="cd09641">
    <property type="entry name" value="Cas3''_I"/>
    <property type="match status" value="1"/>
</dbReference>
<evidence type="ECO:0000313" key="13">
    <source>
        <dbReference type="Proteomes" id="UP000030700"/>
    </source>
</evidence>
<evidence type="ECO:0000256" key="4">
    <source>
        <dbReference type="ARBA" id="ARBA00022723"/>
    </source>
</evidence>
<dbReference type="InterPro" id="IPR038257">
    <property type="entry name" value="CRISPR-assoc_Cas3_HD_sf"/>
</dbReference>
<evidence type="ECO:0000256" key="9">
    <source>
        <dbReference type="ARBA" id="ARBA00023118"/>
    </source>
</evidence>
<name>A0A0S6W416_9BACT</name>
<dbReference type="GO" id="GO:0005524">
    <property type="term" value="F:ATP binding"/>
    <property type="evidence" value="ECO:0007669"/>
    <property type="project" value="UniProtKB-KW"/>
</dbReference>
<accession>A0A0S6W416</accession>
<dbReference type="AlphaFoldDB" id="A0A0S6W416"/>
<dbReference type="InterPro" id="IPR054712">
    <property type="entry name" value="Cas3-like_dom"/>
</dbReference>
<dbReference type="Proteomes" id="UP000030700">
    <property type="component" value="Unassembled WGS sequence"/>
</dbReference>
<keyword evidence="6" id="KW-0378">Hydrolase</keyword>
<evidence type="ECO:0000256" key="1">
    <source>
        <dbReference type="ARBA" id="ARBA00006847"/>
    </source>
</evidence>
<evidence type="ECO:0000259" key="10">
    <source>
        <dbReference type="PROSITE" id="PS51192"/>
    </source>
</evidence>
<gene>
    <name evidence="12" type="ORF">U14_04340</name>
</gene>
<proteinExistence type="inferred from homology"/>
<evidence type="ECO:0000256" key="3">
    <source>
        <dbReference type="ARBA" id="ARBA00022722"/>
    </source>
</evidence>
<dbReference type="InterPro" id="IPR006474">
    <property type="entry name" value="Helicase_Cas3_CRISPR-ass_core"/>
</dbReference>
<evidence type="ECO:0000256" key="6">
    <source>
        <dbReference type="ARBA" id="ARBA00022801"/>
    </source>
</evidence>
<dbReference type="HOGENOM" id="CLU_010123_0_0_0"/>
<keyword evidence="3" id="KW-0540">Nuclease</keyword>
<dbReference type="PROSITE" id="PS51643">
    <property type="entry name" value="HD_CAS3"/>
    <property type="match status" value="1"/>
</dbReference>
<dbReference type="GO" id="GO:0051607">
    <property type="term" value="P:defense response to virus"/>
    <property type="evidence" value="ECO:0007669"/>
    <property type="project" value="UniProtKB-KW"/>
</dbReference>
<dbReference type="InterPro" id="IPR027417">
    <property type="entry name" value="P-loop_NTPase"/>
</dbReference>
<dbReference type="SMART" id="SM00487">
    <property type="entry name" value="DEXDc"/>
    <property type="match status" value="1"/>
</dbReference>
<dbReference type="PROSITE" id="PS51192">
    <property type="entry name" value="HELICASE_ATP_BIND_1"/>
    <property type="match status" value="1"/>
</dbReference>
<comment type="similarity">
    <text evidence="1">In the N-terminal section; belongs to the CRISPR-associated nuclease Cas3-HD family.</text>
</comment>
<dbReference type="InterPro" id="IPR006483">
    <property type="entry name" value="CRISPR-assoc_Cas3_HD"/>
</dbReference>
<evidence type="ECO:0000313" key="12">
    <source>
        <dbReference type="EMBL" id="GAK53081.1"/>
    </source>
</evidence>